<dbReference type="InterPro" id="IPR001126">
    <property type="entry name" value="UmuC"/>
</dbReference>
<dbReference type="SUPFAM" id="SSF56672">
    <property type="entry name" value="DNA/RNA polymerases"/>
    <property type="match status" value="1"/>
</dbReference>
<feature type="binding site" evidence="17">
    <location>
        <position position="134"/>
    </location>
    <ligand>
        <name>Mg(2+)</name>
        <dbReference type="ChEBI" id="CHEBI:18420"/>
    </ligand>
</feature>
<dbReference type="FunFam" id="3.40.1170.60:FF:000001">
    <property type="entry name" value="DNA polymerase IV"/>
    <property type="match status" value="1"/>
</dbReference>
<comment type="similarity">
    <text evidence="2 17">Belongs to the DNA polymerase type-Y family.</text>
</comment>
<dbReference type="GO" id="GO:0006261">
    <property type="term" value="P:DNA-templated DNA replication"/>
    <property type="evidence" value="ECO:0007669"/>
    <property type="project" value="UniProtKB-UniRule"/>
</dbReference>
<dbReference type="AlphaFoldDB" id="A0A1I3PZF4"/>
<proteinExistence type="inferred from homology"/>
<dbReference type="Gene3D" id="1.10.150.20">
    <property type="entry name" value="5' to 3' exonuclease, C-terminal subdomain"/>
    <property type="match status" value="1"/>
</dbReference>
<sequence>MPSLCRQCLTTFDDGTRCPACRSPRITAHPELFDLTIAHMDCDAFYASVEKRDRPDLADKPVIIGGGRRGVVSTCCYVARIRGVRSAMPMFKALELCPDAVVLKGRMDLYVEVSKQVRALMEELTPAIEPLSLDEAFLDLTGTARLHGAPPAVMLARLTRRMQEEIGITGSIGLSHNKFLAKIASDLDKPRGFSVIGRAETKAFLAPKPVGIIFGIGIVGQESLKKAGINTIADLKRWDRADLARRFGSMGDRLWHLARGEDHRPVSRNRPVKSISKETTFGEDTADADILDGHLWRLAEQVSARAKAKETAGRVVTLKLKSADFKTITRRHALSDPTQMADRIYREARALLDAMGSTGPARLIGVGISDLVSADMADRGGDLLDPGAARRAEAERATDAIRARFGPDAIRKGRALR</sequence>
<dbReference type="SUPFAM" id="SSF100879">
    <property type="entry name" value="Lesion bypass DNA polymerase (Y-family), little finger domain"/>
    <property type="match status" value="1"/>
</dbReference>
<keyword evidence="4 17" id="KW-0515">Mutator protein</keyword>
<evidence type="ECO:0000256" key="15">
    <source>
        <dbReference type="ARBA" id="ARBA00025589"/>
    </source>
</evidence>
<comment type="subunit">
    <text evidence="3 17">Monomer.</text>
</comment>
<dbReference type="EMBL" id="FORA01000003">
    <property type="protein sequence ID" value="SFJ27048.1"/>
    <property type="molecule type" value="Genomic_DNA"/>
</dbReference>
<reference evidence="19 20" key="1">
    <citation type="submission" date="2016-10" db="EMBL/GenBank/DDBJ databases">
        <authorList>
            <person name="de Groot N.N."/>
        </authorList>
    </citation>
    <scope>NUCLEOTIDE SEQUENCE [LARGE SCALE GENOMIC DNA]</scope>
    <source>
        <strain evidence="19 20">DSM 19073</strain>
    </source>
</reference>
<dbReference type="GO" id="GO:0003684">
    <property type="term" value="F:damaged DNA binding"/>
    <property type="evidence" value="ECO:0007669"/>
    <property type="project" value="InterPro"/>
</dbReference>
<dbReference type="InterPro" id="IPR050116">
    <property type="entry name" value="DNA_polymerase-Y"/>
</dbReference>
<dbReference type="InterPro" id="IPR043128">
    <property type="entry name" value="Rev_trsase/Diguanyl_cyclase"/>
</dbReference>
<dbReference type="EC" id="2.7.7.7" evidence="17"/>
<feature type="binding site" evidence="17">
    <location>
        <position position="41"/>
    </location>
    <ligand>
        <name>Mg(2+)</name>
        <dbReference type="ChEBI" id="CHEBI:18420"/>
    </ligand>
</feature>
<dbReference type="HAMAP" id="MF_01113">
    <property type="entry name" value="DNApol_IV"/>
    <property type="match status" value="1"/>
</dbReference>
<dbReference type="STRING" id="390807.SAMN04488095_2364"/>
<evidence type="ECO:0000256" key="16">
    <source>
        <dbReference type="ARBA" id="ARBA00049244"/>
    </source>
</evidence>
<evidence type="ECO:0000256" key="8">
    <source>
        <dbReference type="ARBA" id="ARBA00022705"/>
    </source>
</evidence>
<keyword evidence="7 17" id="KW-0548">Nucleotidyltransferase</keyword>
<evidence type="ECO:0000256" key="4">
    <source>
        <dbReference type="ARBA" id="ARBA00022457"/>
    </source>
</evidence>
<dbReference type="PROSITE" id="PS50173">
    <property type="entry name" value="UMUC"/>
    <property type="match status" value="1"/>
</dbReference>
<protein>
    <recommendedName>
        <fullName evidence="17">DNA polymerase IV</fullName>
        <shortName evidence="17">Pol IV</shortName>
        <ecNumber evidence="17">2.7.7.7</ecNumber>
    </recommendedName>
</protein>
<dbReference type="NCBIfam" id="NF002677">
    <property type="entry name" value="PRK02406.1"/>
    <property type="match status" value="1"/>
</dbReference>
<evidence type="ECO:0000256" key="13">
    <source>
        <dbReference type="ARBA" id="ARBA00023125"/>
    </source>
</evidence>
<evidence type="ECO:0000256" key="14">
    <source>
        <dbReference type="ARBA" id="ARBA00023204"/>
    </source>
</evidence>
<accession>A0A1I3PZF4</accession>
<dbReference type="PANTHER" id="PTHR11076:SF33">
    <property type="entry name" value="DNA POLYMERASE KAPPA"/>
    <property type="match status" value="1"/>
</dbReference>
<feature type="domain" description="UmuC" evidence="18">
    <location>
        <begin position="37"/>
        <end position="217"/>
    </location>
</feature>
<keyword evidence="20" id="KW-1185">Reference proteome</keyword>
<dbReference type="Gene3D" id="3.30.1490.100">
    <property type="entry name" value="DNA polymerase, Y-family, little finger domain"/>
    <property type="match status" value="1"/>
</dbReference>
<dbReference type="Pfam" id="PF00817">
    <property type="entry name" value="IMS"/>
    <property type="match status" value="1"/>
</dbReference>
<dbReference type="Proteomes" id="UP000199110">
    <property type="component" value="Unassembled WGS sequence"/>
</dbReference>
<evidence type="ECO:0000256" key="2">
    <source>
        <dbReference type="ARBA" id="ARBA00010945"/>
    </source>
</evidence>
<dbReference type="RefSeq" id="WP_092780722.1">
    <property type="nucleotide sequence ID" value="NZ_FORA01000003.1"/>
</dbReference>
<comment type="cofactor">
    <cofactor evidence="17">
        <name>Mg(2+)</name>
        <dbReference type="ChEBI" id="CHEBI:18420"/>
    </cofactor>
    <text evidence="17">Binds 2 magnesium ions per subunit.</text>
</comment>
<keyword evidence="5 17" id="KW-0963">Cytoplasm</keyword>
<dbReference type="GO" id="GO:0006281">
    <property type="term" value="P:DNA repair"/>
    <property type="evidence" value="ECO:0007669"/>
    <property type="project" value="UniProtKB-UniRule"/>
</dbReference>
<evidence type="ECO:0000256" key="3">
    <source>
        <dbReference type="ARBA" id="ARBA00011245"/>
    </source>
</evidence>
<dbReference type="PANTHER" id="PTHR11076">
    <property type="entry name" value="DNA REPAIR POLYMERASE UMUC / TRANSFERASE FAMILY MEMBER"/>
    <property type="match status" value="1"/>
</dbReference>
<keyword evidence="13 17" id="KW-0238">DNA-binding</keyword>
<dbReference type="OrthoDB" id="9808813at2"/>
<dbReference type="InterPro" id="IPR022880">
    <property type="entry name" value="DNApol_IV"/>
</dbReference>
<dbReference type="InterPro" id="IPR036775">
    <property type="entry name" value="DNA_pol_Y-fam_lit_finger_sf"/>
</dbReference>
<evidence type="ECO:0000313" key="19">
    <source>
        <dbReference type="EMBL" id="SFJ27048.1"/>
    </source>
</evidence>
<dbReference type="InterPro" id="IPR017961">
    <property type="entry name" value="DNA_pol_Y-fam_little_finger"/>
</dbReference>
<evidence type="ECO:0000256" key="17">
    <source>
        <dbReference type="HAMAP-Rule" id="MF_01113"/>
    </source>
</evidence>
<dbReference type="GO" id="GO:0009432">
    <property type="term" value="P:SOS response"/>
    <property type="evidence" value="ECO:0007669"/>
    <property type="project" value="TreeGrafter"/>
</dbReference>
<comment type="subcellular location">
    <subcellularLocation>
        <location evidence="1 17">Cytoplasm</location>
    </subcellularLocation>
</comment>
<gene>
    <name evidence="17" type="primary">dinB</name>
    <name evidence="19" type="ORF">SAMN04488095_2364</name>
</gene>
<evidence type="ECO:0000256" key="7">
    <source>
        <dbReference type="ARBA" id="ARBA00022695"/>
    </source>
</evidence>
<evidence type="ECO:0000256" key="12">
    <source>
        <dbReference type="ARBA" id="ARBA00022932"/>
    </source>
</evidence>
<evidence type="ECO:0000256" key="10">
    <source>
        <dbReference type="ARBA" id="ARBA00022763"/>
    </source>
</evidence>
<dbReference type="CDD" id="cd03586">
    <property type="entry name" value="PolY_Pol_IV_kappa"/>
    <property type="match status" value="1"/>
</dbReference>
<organism evidence="19 20">
    <name type="scientific">Jannaschia pohangensis</name>
    <dbReference type="NCBI Taxonomy" id="390807"/>
    <lineage>
        <taxon>Bacteria</taxon>
        <taxon>Pseudomonadati</taxon>
        <taxon>Pseudomonadota</taxon>
        <taxon>Alphaproteobacteria</taxon>
        <taxon>Rhodobacterales</taxon>
        <taxon>Roseobacteraceae</taxon>
        <taxon>Jannaschia</taxon>
    </lineage>
</organism>
<dbReference type="NCBIfam" id="NF002751">
    <property type="entry name" value="PRK02794.1"/>
    <property type="match status" value="1"/>
</dbReference>
<comment type="catalytic activity">
    <reaction evidence="16 17">
        <text>DNA(n) + a 2'-deoxyribonucleoside 5'-triphosphate = DNA(n+1) + diphosphate</text>
        <dbReference type="Rhea" id="RHEA:22508"/>
        <dbReference type="Rhea" id="RHEA-COMP:17339"/>
        <dbReference type="Rhea" id="RHEA-COMP:17340"/>
        <dbReference type="ChEBI" id="CHEBI:33019"/>
        <dbReference type="ChEBI" id="CHEBI:61560"/>
        <dbReference type="ChEBI" id="CHEBI:173112"/>
        <dbReference type="EC" id="2.7.7.7"/>
    </reaction>
</comment>
<dbReference type="Gene3D" id="3.40.1170.60">
    <property type="match status" value="1"/>
</dbReference>
<dbReference type="FunFam" id="3.30.1490.100:FF:000004">
    <property type="entry name" value="DNA polymerase IV"/>
    <property type="match status" value="1"/>
</dbReference>
<keyword evidence="6 17" id="KW-0808">Transferase</keyword>
<evidence type="ECO:0000256" key="1">
    <source>
        <dbReference type="ARBA" id="ARBA00004496"/>
    </source>
</evidence>
<keyword evidence="8 17" id="KW-0235">DNA replication</keyword>
<evidence type="ECO:0000256" key="5">
    <source>
        <dbReference type="ARBA" id="ARBA00022490"/>
    </source>
</evidence>
<evidence type="ECO:0000256" key="6">
    <source>
        <dbReference type="ARBA" id="ARBA00022679"/>
    </source>
</evidence>
<keyword evidence="14 17" id="KW-0234">DNA repair</keyword>
<evidence type="ECO:0000259" key="18">
    <source>
        <dbReference type="PROSITE" id="PS50173"/>
    </source>
</evidence>
<dbReference type="GO" id="GO:0000287">
    <property type="term" value="F:magnesium ion binding"/>
    <property type="evidence" value="ECO:0007669"/>
    <property type="project" value="UniProtKB-UniRule"/>
</dbReference>
<keyword evidence="11 17" id="KW-0460">Magnesium</keyword>
<dbReference type="GO" id="GO:0003887">
    <property type="term" value="F:DNA-directed DNA polymerase activity"/>
    <property type="evidence" value="ECO:0007669"/>
    <property type="project" value="UniProtKB-UniRule"/>
</dbReference>
<feature type="site" description="Substrate discrimination" evidence="17">
    <location>
        <position position="46"/>
    </location>
</feature>
<keyword evidence="9 17" id="KW-0479">Metal-binding</keyword>
<dbReference type="GO" id="GO:0042276">
    <property type="term" value="P:error-prone translesion synthesis"/>
    <property type="evidence" value="ECO:0007669"/>
    <property type="project" value="TreeGrafter"/>
</dbReference>
<dbReference type="Pfam" id="PF11799">
    <property type="entry name" value="IMS_C"/>
    <property type="match status" value="1"/>
</dbReference>
<evidence type="ECO:0000256" key="11">
    <source>
        <dbReference type="ARBA" id="ARBA00022842"/>
    </source>
</evidence>
<dbReference type="GO" id="GO:0005829">
    <property type="term" value="C:cytosol"/>
    <property type="evidence" value="ECO:0007669"/>
    <property type="project" value="TreeGrafter"/>
</dbReference>
<evidence type="ECO:0000256" key="9">
    <source>
        <dbReference type="ARBA" id="ARBA00022723"/>
    </source>
</evidence>
<keyword evidence="12 17" id="KW-0239">DNA-directed DNA polymerase</keyword>
<name>A0A1I3PZF4_9RHOB</name>
<comment type="function">
    <text evidence="15 17">Poorly processive, error-prone DNA polymerase involved in untargeted mutagenesis. Copies undamaged DNA at stalled replication forks, which arise in vivo from mismatched or misaligned primer ends. These misaligned primers can be extended by PolIV. Exhibits no 3'-5' exonuclease (proofreading) activity. May be involved in translesional synthesis, in conjunction with the beta clamp from PolIII.</text>
</comment>
<dbReference type="InterPro" id="IPR043502">
    <property type="entry name" value="DNA/RNA_pol_sf"/>
</dbReference>
<feature type="active site" evidence="17">
    <location>
        <position position="135"/>
    </location>
</feature>
<evidence type="ECO:0000313" key="20">
    <source>
        <dbReference type="Proteomes" id="UP000199110"/>
    </source>
</evidence>
<keyword evidence="10 17" id="KW-0227">DNA damage</keyword>
<dbReference type="Gene3D" id="3.30.70.270">
    <property type="match status" value="1"/>
</dbReference>